<dbReference type="EMBL" id="FNJM01000001">
    <property type="protein sequence ID" value="SDO74643.1"/>
    <property type="molecule type" value="Genomic_DNA"/>
</dbReference>
<reference evidence="2 3" key="1">
    <citation type="submission" date="2016-10" db="EMBL/GenBank/DDBJ databases">
        <authorList>
            <person name="de Groot N.N."/>
        </authorList>
    </citation>
    <scope>NUCLEOTIDE SEQUENCE [LARGE SCALE GENOMIC DNA]</scope>
    <source>
        <strain evidence="2 3">DSM 12272</strain>
    </source>
</reference>
<accession>A0A1H0M2L8</accession>
<keyword evidence="3" id="KW-1185">Reference proteome</keyword>
<sequence length="548" mass="62833">MNYLSQLATFLFLYTLSNSDYQKSLFFSIIIDLCSSNYQQHNNNNNNNLFLTKPTLKYDSRLNPKHINCYHCNNNLSRYIKNINTSLDSNTDLTKVPIHFYNVPTTLSNDKNNYTNAAATNKRYLYNSTATLTNNQNDFDKNMAPSTNSQSDFDKHITTPTNSQRNLDKHTTIPTNSKRDLDKHTTTPTNSQRDLDKHTTTPTNSQRNLDKHTTIPTNSQRDLDKHTTIPTNSQRDLDKHTTTPTNSQRDLDKHTTTPTNSQRDLDKHTNTSTNSHRYLDKHTTTSTNSQSNLDKYTPPSTNSQRDLDKHTTTSTNSQRDLDKHTTTSTNSHGDLYNSIDTHNHKKKKQITSSIKQLKKSDILKVSKLKNISCKNDLPIQLPKVPLNLCRVPLLIGSCHVIDIFTGSLKFSYPINNVVINLNKIVITNNYLLADNFMGASSALFYFEGYLKTTFYTLEPNPSSKCMINSSYKDNIIYIPFTISKYLNIGYLLENECYLLENPELDITNFTYETSKELMKVNDFDKHSNSYNNCNLVITLDYSINIYSK</sequence>
<feature type="region of interest" description="Disordered" evidence="1">
    <location>
        <begin position="136"/>
        <end position="347"/>
    </location>
</feature>
<evidence type="ECO:0000313" key="3">
    <source>
        <dbReference type="Proteomes" id="UP000198597"/>
    </source>
</evidence>
<dbReference type="STRING" id="94869.SAMN04488529_101298"/>
<organism evidence="2 3">
    <name type="scientific">Clostridium gasigenes</name>
    <dbReference type="NCBI Taxonomy" id="94869"/>
    <lineage>
        <taxon>Bacteria</taxon>
        <taxon>Bacillati</taxon>
        <taxon>Bacillota</taxon>
        <taxon>Clostridia</taxon>
        <taxon>Eubacteriales</taxon>
        <taxon>Clostridiaceae</taxon>
        <taxon>Clostridium</taxon>
    </lineage>
</organism>
<dbReference type="Proteomes" id="UP000198597">
    <property type="component" value="Unassembled WGS sequence"/>
</dbReference>
<evidence type="ECO:0000256" key="1">
    <source>
        <dbReference type="SAM" id="MobiDB-lite"/>
    </source>
</evidence>
<gene>
    <name evidence="2" type="ORF">SAMN04488529_101298</name>
</gene>
<name>A0A1H0M2L8_9CLOT</name>
<feature type="compositionally biased region" description="Polar residues" evidence="1">
    <location>
        <begin position="284"/>
        <end position="304"/>
    </location>
</feature>
<protein>
    <submittedName>
        <fullName evidence="2">Uncharacterized protein</fullName>
    </submittedName>
</protein>
<evidence type="ECO:0000313" key="2">
    <source>
        <dbReference type="EMBL" id="SDO74643.1"/>
    </source>
</evidence>
<feature type="compositionally biased region" description="Basic and acidic residues" evidence="1">
    <location>
        <begin position="166"/>
        <end position="185"/>
    </location>
</feature>
<proteinExistence type="predicted"/>
<dbReference type="AlphaFoldDB" id="A0A1H0M2L8"/>